<dbReference type="OrthoDB" id="4377802at2759"/>
<protein>
    <submittedName>
        <fullName evidence="1">Uncharacterized protein</fullName>
    </submittedName>
</protein>
<sequence length="62" mass="7218">MCSIYIFQYDCGCTHQEDGIVPCAKQGTIFCDGVKEQFRRRIDERIPQEPEAIYIRFLGCPE</sequence>
<gene>
    <name evidence="1" type="ORF">N7515_007313</name>
</gene>
<accession>A0A9W9GXX2</accession>
<reference evidence="1" key="2">
    <citation type="journal article" date="2023" name="IMA Fungus">
        <title>Comparative genomic study of the Penicillium genus elucidates a diverse pangenome and 15 lateral gene transfer events.</title>
        <authorList>
            <person name="Petersen C."/>
            <person name="Sorensen T."/>
            <person name="Nielsen M.R."/>
            <person name="Sondergaard T.E."/>
            <person name="Sorensen J.L."/>
            <person name="Fitzpatrick D.A."/>
            <person name="Frisvad J.C."/>
            <person name="Nielsen K.L."/>
        </authorList>
    </citation>
    <scope>NUCLEOTIDE SEQUENCE</scope>
    <source>
        <strain evidence="1">IBT 22155</strain>
    </source>
</reference>
<dbReference type="RefSeq" id="XP_056521653.1">
    <property type="nucleotide sequence ID" value="XM_056668057.1"/>
</dbReference>
<dbReference type="AlphaFoldDB" id="A0A9W9GXX2"/>
<dbReference type="Proteomes" id="UP001149079">
    <property type="component" value="Unassembled WGS sequence"/>
</dbReference>
<reference evidence="1" key="1">
    <citation type="submission" date="2022-11" db="EMBL/GenBank/DDBJ databases">
        <authorList>
            <person name="Petersen C."/>
        </authorList>
    </citation>
    <scope>NUCLEOTIDE SEQUENCE</scope>
    <source>
        <strain evidence="1">IBT 22155</strain>
    </source>
</reference>
<organism evidence="1 2">
    <name type="scientific">Penicillium bovifimosum</name>
    <dbReference type="NCBI Taxonomy" id="126998"/>
    <lineage>
        <taxon>Eukaryota</taxon>
        <taxon>Fungi</taxon>
        <taxon>Dikarya</taxon>
        <taxon>Ascomycota</taxon>
        <taxon>Pezizomycotina</taxon>
        <taxon>Eurotiomycetes</taxon>
        <taxon>Eurotiomycetidae</taxon>
        <taxon>Eurotiales</taxon>
        <taxon>Aspergillaceae</taxon>
        <taxon>Penicillium</taxon>
    </lineage>
</organism>
<proteinExistence type="predicted"/>
<evidence type="ECO:0000313" key="2">
    <source>
        <dbReference type="Proteomes" id="UP001149079"/>
    </source>
</evidence>
<comment type="caution">
    <text evidence="1">The sequence shown here is derived from an EMBL/GenBank/DDBJ whole genome shotgun (WGS) entry which is preliminary data.</text>
</comment>
<dbReference type="GeneID" id="81407227"/>
<name>A0A9W9GXX2_9EURO</name>
<evidence type="ECO:0000313" key="1">
    <source>
        <dbReference type="EMBL" id="KAJ5131274.1"/>
    </source>
</evidence>
<dbReference type="EMBL" id="JAPQKL010000005">
    <property type="protein sequence ID" value="KAJ5131274.1"/>
    <property type="molecule type" value="Genomic_DNA"/>
</dbReference>
<keyword evidence="2" id="KW-1185">Reference proteome</keyword>